<evidence type="ECO:0000256" key="3">
    <source>
        <dbReference type="ARBA" id="ARBA00022827"/>
    </source>
</evidence>
<dbReference type="InterPro" id="IPR045170">
    <property type="entry name" value="MTOX"/>
</dbReference>
<dbReference type="Pfam" id="PF01266">
    <property type="entry name" value="DAO"/>
    <property type="match status" value="1"/>
</dbReference>
<evidence type="ECO:0000259" key="5">
    <source>
        <dbReference type="Pfam" id="PF01266"/>
    </source>
</evidence>
<dbReference type="EMBL" id="JXRA01000102">
    <property type="protein sequence ID" value="KIO75439.1"/>
    <property type="molecule type" value="Genomic_DNA"/>
</dbReference>
<keyword evidence="7" id="KW-1185">Reference proteome</keyword>
<dbReference type="AlphaFoldDB" id="A0A0D0FSP2"/>
<dbReference type="PANTHER" id="PTHR10961:SF10">
    <property type="entry name" value="FAD DEPENDENT OXIDOREDUCTASE DOMAIN-CONTAINING PROTEIN"/>
    <property type="match status" value="1"/>
</dbReference>
<accession>A0A0D0FSP2</accession>
<dbReference type="InterPro" id="IPR036188">
    <property type="entry name" value="FAD/NAD-bd_sf"/>
</dbReference>
<evidence type="ECO:0000256" key="1">
    <source>
        <dbReference type="ARBA" id="ARBA00001974"/>
    </source>
</evidence>
<reference evidence="6 7" key="1">
    <citation type="submission" date="2015-01" db="EMBL/GenBank/DDBJ databases">
        <title>Draft genome sequence of Pedobacter sp. NL19 isolated from sludge of an effluent treatment pond in an abandoned uranium mine.</title>
        <authorList>
            <person name="Santos T."/>
            <person name="Caetano T."/>
            <person name="Covas C."/>
            <person name="Cruz A."/>
            <person name="Mendo S."/>
        </authorList>
    </citation>
    <scope>NUCLEOTIDE SEQUENCE [LARGE SCALE GENOMIC DNA]</scope>
    <source>
        <strain evidence="6 7">NL19</strain>
    </source>
</reference>
<dbReference type="GO" id="GO:0008115">
    <property type="term" value="F:sarcosine oxidase activity"/>
    <property type="evidence" value="ECO:0007669"/>
    <property type="project" value="TreeGrafter"/>
</dbReference>
<dbReference type="Gene3D" id="3.30.9.10">
    <property type="entry name" value="D-Amino Acid Oxidase, subunit A, domain 2"/>
    <property type="match status" value="1"/>
</dbReference>
<keyword evidence="2" id="KW-0285">Flavoprotein</keyword>
<comment type="cofactor">
    <cofactor evidence="1">
        <name>FAD</name>
        <dbReference type="ChEBI" id="CHEBI:57692"/>
    </cofactor>
</comment>
<dbReference type="RefSeq" id="WP_041885152.1">
    <property type="nucleotide sequence ID" value="NZ_CP157278.1"/>
</dbReference>
<keyword evidence="3" id="KW-0274">FAD</keyword>
<dbReference type="GO" id="GO:0050660">
    <property type="term" value="F:flavin adenine dinucleotide binding"/>
    <property type="evidence" value="ECO:0007669"/>
    <property type="project" value="InterPro"/>
</dbReference>
<evidence type="ECO:0000256" key="2">
    <source>
        <dbReference type="ARBA" id="ARBA00022630"/>
    </source>
</evidence>
<dbReference type="PANTHER" id="PTHR10961">
    <property type="entry name" value="PEROXISOMAL SARCOSINE OXIDASE"/>
    <property type="match status" value="1"/>
</dbReference>
<dbReference type="STRING" id="1503925.TH53_20950"/>
<dbReference type="InterPro" id="IPR006076">
    <property type="entry name" value="FAD-dep_OxRdtase"/>
</dbReference>
<feature type="domain" description="FAD dependent oxidoreductase" evidence="5">
    <location>
        <begin position="5"/>
        <end position="373"/>
    </location>
</feature>
<keyword evidence="4" id="KW-0560">Oxidoreductase</keyword>
<evidence type="ECO:0000313" key="6">
    <source>
        <dbReference type="EMBL" id="KIO75439.1"/>
    </source>
</evidence>
<protein>
    <recommendedName>
        <fullName evidence="5">FAD dependent oxidoreductase domain-containing protein</fullName>
    </recommendedName>
</protein>
<organism evidence="6 7">
    <name type="scientific">Pedobacter lusitanus</name>
    <dbReference type="NCBI Taxonomy" id="1503925"/>
    <lineage>
        <taxon>Bacteria</taxon>
        <taxon>Pseudomonadati</taxon>
        <taxon>Bacteroidota</taxon>
        <taxon>Sphingobacteriia</taxon>
        <taxon>Sphingobacteriales</taxon>
        <taxon>Sphingobacteriaceae</taxon>
        <taxon>Pedobacter</taxon>
    </lineage>
</organism>
<name>A0A0D0FSP2_9SPHI</name>
<comment type="caution">
    <text evidence="6">The sequence shown here is derived from an EMBL/GenBank/DDBJ whole genome shotgun (WGS) entry which is preliminary data.</text>
</comment>
<dbReference type="Gene3D" id="3.50.50.60">
    <property type="entry name" value="FAD/NAD(P)-binding domain"/>
    <property type="match status" value="1"/>
</dbReference>
<dbReference type="OrthoDB" id="214253at2"/>
<evidence type="ECO:0000256" key="4">
    <source>
        <dbReference type="ARBA" id="ARBA00023002"/>
    </source>
</evidence>
<sequence>MNEFDIIVIGKGLVGSAAAKYLSYNKERIAVIGPDEPEDYNQAIVFASHYDQARVQRLIGKDQVWTSLNLESVRQYDTIAAQSGIKFHDPVGCLYVNPAGKDDYLINAGSLAGQFKLDYTAYMDGAAITADFNDYSFPDHSQGLLEESPAGLINPRLLLQAQLSIFKQNNGTILAETIIGLTKDEQGFSVKSHEGNTYRAKKILLAAGSFVNFLGLIPRPLDLKIKNEIILLAQLTEDQAQELSGLPSLLYEIDNDITEGIYLIKPVKYPDGKYYIKMGCNVPEDIYFDHLEQVQHWFRAGNSEQFTDRLKQALLKILPHIRPVDYQVKRCIINRSVHGRPYIGETAQTGLYVASGCNGYSAMCSDAIGKTASYFLQEERFPENYTAKDFEVFYR</sequence>
<dbReference type="SUPFAM" id="SSF51905">
    <property type="entry name" value="FAD/NAD(P)-binding domain"/>
    <property type="match status" value="1"/>
</dbReference>
<evidence type="ECO:0000313" key="7">
    <source>
        <dbReference type="Proteomes" id="UP000032049"/>
    </source>
</evidence>
<proteinExistence type="predicted"/>
<gene>
    <name evidence="6" type="ORF">TH53_20950</name>
</gene>
<dbReference type="Proteomes" id="UP000032049">
    <property type="component" value="Unassembled WGS sequence"/>
</dbReference>